<dbReference type="AlphaFoldDB" id="A0A9X2EBG2"/>
<comment type="caution">
    <text evidence="2">The sequence shown here is derived from an EMBL/GenBank/DDBJ whole genome shotgun (WGS) entry which is preliminary data.</text>
</comment>
<proteinExistence type="predicted"/>
<evidence type="ECO:0000256" key="1">
    <source>
        <dbReference type="SAM" id="Phobius"/>
    </source>
</evidence>
<gene>
    <name evidence="2" type="ORF">NDR86_30260</name>
</gene>
<sequence length="58" mass="6409">MTTVPTARRRVFDIAVQVLIALASLAVTIFFVYLLLHQHPAERSHPSAPTPTHHTAAH</sequence>
<dbReference type="RefSeq" id="WP_251917212.1">
    <property type="nucleotide sequence ID" value="NZ_JAMRXG010000017.1"/>
</dbReference>
<dbReference type="EMBL" id="JAMRXG010000017">
    <property type="protein sequence ID" value="MCM6777777.1"/>
    <property type="molecule type" value="Genomic_DNA"/>
</dbReference>
<feature type="transmembrane region" description="Helical" evidence="1">
    <location>
        <begin position="14"/>
        <end position="36"/>
    </location>
</feature>
<accession>A0A9X2EBG2</accession>
<keyword evidence="1" id="KW-0472">Membrane</keyword>
<name>A0A9X2EBG2_9NOCA</name>
<keyword evidence="1" id="KW-1133">Transmembrane helix</keyword>
<organism evidence="2 3">
    <name type="scientific">Nocardia pulmonis</name>
    <dbReference type="NCBI Taxonomy" id="2951408"/>
    <lineage>
        <taxon>Bacteria</taxon>
        <taxon>Bacillati</taxon>
        <taxon>Actinomycetota</taxon>
        <taxon>Actinomycetes</taxon>
        <taxon>Mycobacteriales</taxon>
        <taxon>Nocardiaceae</taxon>
        <taxon>Nocardia</taxon>
    </lineage>
</organism>
<reference evidence="2" key="1">
    <citation type="submission" date="2022-06" db="EMBL/GenBank/DDBJ databases">
        <title>Novel species in genus nocardia.</title>
        <authorList>
            <person name="Li F."/>
        </authorList>
    </citation>
    <scope>NUCLEOTIDE SEQUENCE</scope>
    <source>
        <strain evidence="2">CDC141</strain>
    </source>
</reference>
<evidence type="ECO:0000313" key="2">
    <source>
        <dbReference type="EMBL" id="MCM6777777.1"/>
    </source>
</evidence>
<keyword evidence="1" id="KW-0812">Transmembrane</keyword>
<dbReference type="Proteomes" id="UP001139157">
    <property type="component" value="Unassembled WGS sequence"/>
</dbReference>
<protein>
    <submittedName>
        <fullName evidence="2">Uncharacterized protein</fullName>
    </submittedName>
</protein>
<keyword evidence="3" id="KW-1185">Reference proteome</keyword>
<evidence type="ECO:0000313" key="3">
    <source>
        <dbReference type="Proteomes" id="UP001139157"/>
    </source>
</evidence>